<reference evidence="1" key="1">
    <citation type="submission" date="2020-11" db="EMBL/GenBank/DDBJ databases">
        <authorList>
            <consortium name="DOE Joint Genome Institute"/>
            <person name="Ahrendt S."/>
            <person name="Riley R."/>
            <person name="Andreopoulos W."/>
            <person name="Labutti K."/>
            <person name="Pangilinan J."/>
            <person name="Ruiz-Duenas F.J."/>
            <person name="Barrasa J.M."/>
            <person name="Sanchez-Garcia M."/>
            <person name="Camarero S."/>
            <person name="Miyauchi S."/>
            <person name="Serrano A."/>
            <person name="Linde D."/>
            <person name="Babiker R."/>
            <person name="Drula E."/>
            <person name="Ayuso-Fernandez I."/>
            <person name="Pacheco R."/>
            <person name="Padilla G."/>
            <person name="Ferreira P."/>
            <person name="Barriuso J."/>
            <person name="Kellner H."/>
            <person name="Castanera R."/>
            <person name="Alfaro M."/>
            <person name="Ramirez L."/>
            <person name="Pisabarro A.G."/>
            <person name="Kuo A."/>
            <person name="Tritt A."/>
            <person name="Lipzen A."/>
            <person name="He G."/>
            <person name="Yan M."/>
            <person name="Ng V."/>
            <person name="Cullen D."/>
            <person name="Martin F."/>
            <person name="Rosso M.-N."/>
            <person name="Henrissat B."/>
            <person name="Hibbett D."/>
            <person name="Martinez A.T."/>
            <person name="Grigoriev I.V."/>
        </authorList>
    </citation>
    <scope>NUCLEOTIDE SEQUENCE</scope>
    <source>
        <strain evidence="1">CBS 506.95</strain>
    </source>
</reference>
<keyword evidence="2" id="KW-1185">Reference proteome</keyword>
<dbReference type="Proteomes" id="UP000807306">
    <property type="component" value="Unassembled WGS sequence"/>
</dbReference>
<gene>
    <name evidence="1" type="ORF">CPB83DRAFT_860430</name>
</gene>
<dbReference type="EMBL" id="MU157891">
    <property type="protein sequence ID" value="KAF9524898.1"/>
    <property type="molecule type" value="Genomic_DNA"/>
</dbReference>
<organism evidence="1 2">
    <name type="scientific">Crepidotus variabilis</name>
    <dbReference type="NCBI Taxonomy" id="179855"/>
    <lineage>
        <taxon>Eukaryota</taxon>
        <taxon>Fungi</taxon>
        <taxon>Dikarya</taxon>
        <taxon>Basidiomycota</taxon>
        <taxon>Agaricomycotina</taxon>
        <taxon>Agaricomycetes</taxon>
        <taxon>Agaricomycetidae</taxon>
        <taxon>Agaricales</taxon>
        <taxon>Agaricineae</taxon>
        <taxon>Crepidotaceae</taxon>
        <taxon>Crepidotus</taxon>
    </lineage>
</organism>
<sequence>MVSGSVFADRFISERLTDYIFLGSTSARSDKMFRVAKLCFVLRECIQELEGYDRGLDIPSTPPLTSSTRTKSSQVQANNTAIPHPYFKQFKALNGKNVRLRYLDRLAPDNPEKAVFRAVAETEEQGNEPTSEVVVKFTPNYSEIAHKLLESKALAPRLWFCQQVEEDDMFFVVMDLVKGGSPANSTSLSSDADSGLEISQKLSRNFILEGLSLGI</sequence>
<dbReference type="OrthoDB" id="3250441at2759"/>
<evidence type="ECO:0000313" key="1">
    <source>
        <dbReference type="EMBL" id="KAF9524898.1"/>
    </source>
</evidence>
<dbReference type="AlphaFoldDB" id="A0A9P6JLI6"/>
<protein>
    <submittedName>
        <fullName evidence="1">Uncharacterized protein</fullName>
    </submittedName>
</protein>
<evidence type="ECO:0000313" key="2">
    <source>
        <dbReference type="Proteomes" id="UP000807306"/>
    </source>
</evidence>
<accession>A0A9P6JLI6</accession>
<name>A0A9P6JLI6_9AGAR</name>
<proteinExistence type="predicted"/>
<comment type="caution">
    <text evidence="1">The sequence shown here is derived from an EMBL/GenBank/DDBJ whole genome shotgun (WGS) entry which is preliminary data.</text>
</comment>